<keyword evidence="11" id="KW-0966">Cell projection</keyword>
<gene>
    <name evidence="11" type="ORF">OFY17_00700</name>
</gene>
<comment type="similarity">
    <text evidence="3 10">Belongs to the FliL family.</text>
</comment>
<keyword evidence="4" id="KW-1003">Cell membrane</keyword>
<keyword evidence="11" id="KW-0282">Flagellum</keyword>
<evidence type="ECO:0000256" key="6">
    <source>
        <dbReference type="ARBA" id="ARBA00022692"/>
    </source>
</evidence>
<keyword evidence="9 10" id="KW-0472">Membrane</keyword>
<evidence type="ECO:0000256" key="2">
    <source>
        <dbReference type="ARBA" id="ARBA00004162"/>
    </source>
</evidence>
<dbReference type="Pfam" id="PF03748">
    <property type="entry name" value="FliL"/>
    <property type="match status" value="1"/>
</dbReference>
<evidence type="ECO:0000256" key="5">
    <source>
        <dbReference type="ARBA" id="ARBA00022500"/>
    </source>
</evidence>
<accession>A0ABT2YNC2</accession>
<evidence type="ECO:0000256" key="4">
    <source>
        <dbReference type="ARBA" id="ARBA00022475"/>
    </source>
</evidence>
<evidence type="ECO:0000256" key="1">
    <source>
        <dbReference type="ARBA" id="ARBA00002254"/>
    </source>
</evidence>
<name>A0ABT2YNC2_9GAMM</name>
<dbReference type="InterPro" id="IPR005503">
    <property type="entry name" value="FliL"/>
</dbReference>
<feature type="transmembrane region" description="Helical" evidence="10">
    <location>
        <begin position="21"/>
        <end position="45"/>
    </location>
</feature>
<evidence type="ECO:0000313" key="12">
    <source>
        <dbReference type="Proteomes" id="UP001209713"/>
    </source>
</evidence>
<protein>
    <recommendedName>
        <fullName evidence="10">Flagellar protein FliL</fullName>
    </recommendedName>
</protein>
<evidence type="ECO:0000256" key="9">
    <source>
        <dbReference type="ARBA" id="ARBA00023136"/>
    </source>
</evidence>
<dbReference type="PANTHER" id="PTHR35091">
    <property type="entry name" value="FLAGELLAR PROTEIN FLIL"/>
    <property type="match status" value="1"/>
</dbReference>
<evidence type="ECO:0000256" key="3">
    <source>
        <dbReference type="ARBA" id="ARBA00008281"/>
    </source>
</evidence>
<evidence type="ECO:0000256" key="7">
    <source>
        <dbReference type="ARBA" id="ARBA00022779"/>
    </source>
</evidence>
<dbReference type="Proteomes" id="UP001209713">
    <property type="component" value="Unassembled WGS sequence"/>
</dbReference>
<keyword evidence="10" id="KW-0997">Cell inner membrane</keyword>
<keyword evidence="12" id="KW-1185">Reference proteome</keyword>
<comment type="subcellular location">
    <subcellularLocation>
        <location evidence="10">Cell inner membrane</location>
    </subcellularLocation>
    <subcellularLocation>
        <location evidence="2">Cell membrane</location>
        <topology evidence="2">Single-pass membrane protein</topology>
    </subcellularLocation>
</comment>
<keyword evidence="5 10" id="KW-0145">Chemotaxis</keyword>
<evidence type="ECO:0000313" key="11">
    <source>
        <dbReference type="EMBL" id="MCV2401388.1"/>
    </source>
</evidence>
<evidence type="ECO:0000256" key="10">
    <source>
        <dbReference type="RuleBase" id="RU364125"/>
    </source>
</evidence>
<comment type="caution">
    <text evidence="11">The sequence shown here is derived from an EMBL/GenBank/DDBJ whole genome shotgun (WGS) entry which is preliminary data.</text>
</comment>
<sequence length="172" mass="18480">MADDDLDIGGEEESSGGKKKLIIIIALVVVLLGGGAAAFFLFFSGSDEPVEEEGGEAPMEEMVDIQMPSMFLALDPAFIVDYMVDGKQRYVQLSLTVQSKDAGQINALTLHMPLIRNSLLLLFASQSFTDLQTQAGKTALKEASVDAINGILQQETGMGGIDNVLFTNFVMQ</sequence>
<dbReference type="RefSeq" id="WP_263528766.1">
    <property type="nucleotide sequence ID" value="NZ_JAOVZB010000001.1"/>
</dbReference>
<dbReference type="PANTHER" id="PTHR35091:SF2">
    <property type="entry name" value="FLAGELLAR PROTEIN FLIL"/>
    <property type="match status" value="1"/>
</dbReference>
<keyword evidence="6 10" id="KW-0812">Transmembrane</keyword>
<comment type="function">
    <text evidence="1 10">Controls the rotational direction of flagella during chemotaxis.</text>
</comment>
<evidence type="ECO:0000256" key="8">
    <source>
        <dbReference type="ARBA" id="ARBA00022989"/>
    </source>
</evidence>
<keyword evidence="11" id="KW-0969">Cilium</keyword>
<keyword evidence="8 10" id="KW-1133">Transmembrane helix</keyword>
<reference evidence="11 12" key="1">
    <citation type="submission" date="2022-10" db="EMBL/GenBank/DDBJ databases">
        <title>Marinomonas transparenta sp. nov. and Marinomonas sargassi sp. nov., isolated from marine alga (Sargassum natans (L.) Gaillon).</title>
        <authorList>
            <person name="Wang Y."/>
        </authorList>
    </citation>
    <scope>NUCLEOTIDE SEQUENCE [LARGE SCALE GENOMIC DNA]</scope>
    <source>
        <strain evidence="11 12">C2222</strain>
    </source>
</reference>
<keyword evidence="7 10" id="KW-0283">Flagellar rotation</keyword>
<proteinExistence type="inferred from homology"/>
<organism evidence="11 12">
    <name type="scientific">Marinomonas sargassi</name>
    <dbReference type="NCBI Taxonomy" id="2984494"/>
    <lineage>
        <taxon>Bacteria</taxon>
        <taxon>Pseudomonadati</taxon>
        <taxon>Pseudomonadota</taxon>
        <taxon>Gammaproteobacteria</taxon>
        <taxon>Oceanospirillales</taxon>
        <taxon>Oceanospirillaceae</taxon>
        <taxon>Marinomonas</taxon>
    </lineage>
</organism>
<dbReference type="EMBL" id="JAOVZB010000001">
    <property type="protein sequence ID" value="MCV2401388.1"/>
    <property type="molecule type" value="Genomic_DNA"/>
</dbReference>